<feature type="compositionally biased region" description="Acidic residues" evidence="1">
    <location>
        <begin position="107"/>
        <end position="120"/>
    </location>
</feature>
<feature type="domain" description="Replication factor-A protein 1 N-terminal" evidence="2">
    <location>
        <begin position="5"/>
        <end position="78"/>
    </location>
</feature>
<dbReference type="Pfam" id="PF04057">
    <property type="entry name" value="Rep-A_N"/>
    <property type="match status" value="1"/>
</dbReference>
<dbReference type="Proteomes" id="UP000245207">
    <property type="component" value="Unassembled WGS sequence"/>
</dbReference>
<dbReference type="GO" id="GO:0003677">
    <property type="term" value="F:DNA binding"/>
    <property type="evidence" value="ECO:0007669"/>
    <property type="project" value="InterPro"/>
</dbReference>
<comment type="caution">
    <text evidence="3">The sequence shown here is derived from an EMBL/GenBank/DDBJ whole genome shotgun (WGS) entry which is preliminary data.</text>
</comment>
<evidence type="ECO:0000313" key="4">
    <source>
        <dbReference type="Proteomes" id="UP000245207"/>
    </source>
</evidence>
<dbReference type="Gene3D" id="2.40.50.140">
    <property type="entry name" value="Nucleic acid-binding proteins"/>
    <property type="match status" value="1"/>
</dbReference>
<reference evidence="3 4" key="1">
    <citation type="journal article" date="2018" name="Mol. Plant">
        <title>The genome of Artemisia annua provides insight into the evolution of Asteraceae family and artemisinin biosynthesis.</title>
        <authorList>
            <person name="Shen Q."/>
            <person name="Zhang L."/>
            <person name="Liao Z."/>
            <person name="Wang S."/>
            <person name="Yan T."/>
            <person name="Shi P."/>
            <person name="Liu M."/>
            <person name="Fu X."/>
            <person name="Pan Q."/>
            <person name="Wang Y."/>
            <person name="Lv Z."/>
            <person name="Lu X."/>
            <person name="Zhang F."/>
            <person name="Jiang W."/>
            <person name="Ma Y."/>
            <person name="Chen M."/>
            <person name="Hao X."/>
            <person name="Li L."/>
            <person name="Tang Y."/>
            <person name="Lv G."/>
            <person name="Zhou Y."/>
            <person name="Sun X."/>
            <person name="Brodelius P.E."/>
            <person name="Rose J.K.C."/>
            <person name="Tang K."/>
        </authorList>
    </citation>
    <scope>NUCLEOTIDE SEQUENCE [LARGE SCALE GENOMIC DNA]</scope>
    <source>
        <strain evidence="4">cv. Huhao1</strain>
        <tissue evidence="3">Leaf</tissue>
    </source>
</reference>
<dbReference type="OrthoDB" id="1436008at2759"/>
<feature type="region of interest" description="Disordered" evidence="1">
    <location>
        <begin position="88"/>
        <end position="126"/>
    </location>
</feature>
<name>A0A2U1MTE2_ARTAN</name>
<dbReference type="SUPFAM" id="SSF50249">
    <property type="entry name" value="Nucleic acid-binding proteins"/>
    <property type="match status" value="1"/>
</dbReference>
<dbReference type="InterPro" id="IPR012340">
    <property type="entry name" value="NA-bd_OB-fold"/>
</dbReference>
<feature type="compositionally biased region" description="Polar residues" evidence="1">
    <location>
        <begin position="91"/>
        <end position="102"/>
    </location>
</feature>
<keyword evidence="4" id="KW-1185">Reference proteome</keyword>
<dbReference type="STRING" id="35608.A0A2U1MTE2"/>
<gene>
    <name evidence="3" type="ORF">CTI12_AA346010</name>
</gene>
<sequence length="126" mass="13905">MAVNLTPGAITMLLSGRYAPNDPKPVLQVTDIQSLPFRPDRYEVRLSDGSFHHNTFLPSRSQLSELVSFIVIQNLDVILSECDIIGAPTLNRGNENPATEISISYPEESDADSDSNEDVDDSHHPQ</sequence>
<dbReference type="GO" id="GO:0006260">
    <property type="term" value="P:DNA replication"/>
    <property type="evidence" value="ECO:0007669"/>
    <property type="project" value="InterPro"/>
</dbReference>
<proteinExistence type="predicted"/>
<evidence type="ECO:0000259" key="2">
    <source>
        <dbReference type="Pfam" id="PF04057"/>
    </source>
</evidence>
<dbReference type="EMBL" id="PKPP01004405">
    <property type="protein sequence ID" value="PWA64519.1"/>
    <property type="molecule type" value="Genomic_DNA"/>
</dbReference>
<dbReference type="InterPro" id="IPR007199">
    <property type="entry name" value="Rep_factor-A_N"/>
</dbReference>
<accession>A0A2U1MTE2</accession>
<dbReference type="GO" id="GO:0005634">
    <property type="term" value="C:nucleus"/>
    <property type="evidence" value="ECO:0007669"/>
    <property type="project" value="InterPro"/>
</dbReference>
<dbReference type="AlphaFoldDB" id="A0A2U1MTE2"/>
<protein>
    <submittedName>
        <fullName evidence="3">Replication factor-A protein</fullName>
    </submittedName>
</protein>
<evidence type="ECO:0000256" key="1">
    <source>
        <dbReference type="SAM" id="MobiDB-lite"/>
    </source>
</evidence>
<organism evidence="3 4">
    <name type="scientific">Artemisia annua</name>
    <name type="common">Sweet wormwood</name>
    <dbReference type="NCBI Taxonomy" id="35608"/>
    <lineage>
        <taxon>Eukaryota</taxon>
        <taxon>Viridiplantae</taxon>
        <taxon>Streptophyta</taxon>
        <taxon>Embryophyta</taxon>
        <taxon>Tracheophyta</taxon>
        <taxon>Spermatophyta</taxon>
        <taxon>Magnoliopsida</taxon>
        <taxon>eudicotyledons</taxon>
        <taxon>Gunneridae</taxon>
        <taxon>Pentapetalae</taxon>
        <taxon>asterids</taxon>
        <taxon>campanulids</taxon>
        <taxon>Asterales</taxon>
        <taxon>Asteraceae</taxon>
        <taxon>Asteroideae</taxon>
        <taxon>Anthemideae</taxon>
        <taxon>Artemisiinae</taxon>
        <taxon>Artemisia</taxon>
    </lineage>
</organism>
<evidence type="ECO:0000313" key="3">
    <source>
        <dbReference type="EMBL" id="PWA64519.1"/>
    </source>
</evidence>